<protein>
    <submittedName>
        <fullName evidence="2">Uncharacterized protein</fullName>
    </submittedName>
</protein>
<accession>A0A9N8HBP5</accession>
<dbReference type="Proteomes" id="UP001153069">
    <property type="component" value="Unassembled WGS sequence"/>
</dbReference>
<feature type="compositionally biased region" description="Low complexity" evidence="1">
    <location>
        <begin position="216"/>
        <end position="247"/>
    </location>
</feature>
<gene>
    <name evidence="2" type="ORF">SEMRO_190_G081860.1</name>
</gene>
<keyword evidence="3" id="KW-1185">Reference proteome</keyword>
<feature type="compositionally biased region" description="Acidic residues" evidence="1">
    <location>
        <begin position="254"/>
        <end position="271"/>
    </location>
</feature>
<feature type="compositionally biased region" description="Polar residues" evidence="1">
    <location>
        <begin position="121"/>
        <end position="137"/>
    </location>
</feature>
<evidence type="ECO:0000256" key="1">
    <source>
        <dbReference type="SAM" id="MobiDB-lite"/>
    </source>
</evidence>
<evidence type="ECO:0000313" key="3">
    <source>
        <dbReference type="Proteomes" id="UP001153069"/>
    </source>
</evidence>
<dbReference type="EMBL" id="CAICTM010000189">
    <property type="protein sequence ID" value="CAB9504238.1"/>
    <property type="molecule type" value="Genomic_DNA"/>
</dbReference>
<dbReference type="AlphaFoldDB" id="A0A9N8HBP5"/>
<sequence length="311" mass="32579">MKLVNKLVAVACAWNSARVLASDGNLRGSNEVDAIDMSTEGGDKREPWYFQGTMDHLLQNNGTTVVDPVNEDLNFDEGDLNFVAVHPHDEDRKLVVEDTNGPPTNSTSSRQGSSRQGLNGATITIGRTPTTPSTFSNAMGGDSGDNDNDNGSSPDDNDNEEDGPGCIPPSPPAPCPAGQIAKFRPEDCSFFCLSPGSGGDDRDRKLVVGDTTGTPTNSTSSRQGSSQQGSNGATITIGRTPTTTSTISNAMGWDSEDNDNDLDDTDNDEDGPGCIPPSPPAPCSAGQIAKFRPEDCSFFCLSPGSGGNDRN</sequence>
<reference evidence="2" key="1">
    <citation type="submission" date="2020-06" db="EMBL/GenBank/DDBJ databases">
        <authorList>
            <consortium name="Plant Systems Biology data submission"/>
        </authorList>
    </citation>
    <scope>NUCLEOTIDE SEQUENCE</scope>
    <source>
        <strain evidence="2">D6</strain>
    </source>
</reference>
<comment type="caution">
    <text evidence="2">The sequence shown here is derived from an EMBL/GenBank/DDBJ whole genome shotgun (WGS) entry which is preliminary data.</text>
</comment>
<feature type="compositionally biased region" description="Pro residues" evidence="1">
    <location>
        <begin position="166"/>
        <end position="175"/>
    </location>
</feature>
<proteinExistence type="predicted"/>
<feature type="region of interest" description="Disordered" evidence="1">
    <location>
        <begin position="95"/>
        <end position="179"/>
    </location>
</feature>
<name>A0A9N8HBP5_9STRA</name>
<organism evidence="2 3">
    <name type="scientific">Seminavis robusta</name>
    <dbReference type="NCBI Taxonomy" id="568900"/>
    <lineage>
        <taxon>Eukaryota</taxon>
        <taxon>Sar</taxon>
        <taxon>Stramenopiles</taxon>
        <taxon>Ochrophyta</taxon>
        <taxon>Bacillariophyta</taxon>
        <taxon>Bacillariophyceae</taxon>
        <taxon>Bacillariophycidae</taxon>
        <taxon>Naviculales</taxon>
        <taxon>Naviculaceae</taxon>
        <taxon>Seminavis</taxon>
    </lineage>
</organism>
<feature type="compositionally biased region" description="Low complexity" evidence="1">
    <location>
        <begin position="104"/>
        <end position="119"/>
    </location>
</feature>
<feature type="region of interest" description="Disordered" evidence="1">
    <location>
        <begin position="194"/>
        <end position="284"/>
    </location>
</feature>
<evidence type="ECO:0000313" key="2">
    <source>
        <dbReference type="EMBL" id="CAB9504238.1"/>
    </source>
</evidence>